<evidence type="ECO:0000313" key="6">
    <source>
        <dbReference type="EMBL" id="MBB3942233.1"/>
    </source>
</evidence>
<dbReference type="PRINTS" id="PR00038">
    <property type="entry name" value="HTHLUXR"/>
</dbReference>
<dbReference type="PROSITE" id="PS50043">
    <property type="entry name" value="HTH_LUXR_2"/>
    <property type="match status" value="1"/>
</dbReference>
<dbReference type="PANTHER" id="PTHR47429:SF2">
    <property type="entry name" value="PROTEIN TWIN LOV 1"/>
    <property type="match status" value="1"/>
</dbReference>
<dbReference type="InterPro" id="IPR000792">
    <property type="entry name" value="Tscrpt_reg_LuxR_C"/>
</dbReference>
<dbReference type="Proteomes" id="UP000581447">
    <property type="component" value="Unassembled WGS sequence"/>
</dbReference>
<dbReference type="SUPFAM" id="SSF55785">
    <property type="entry name" value="PYP-like sensor domain (PAS domain)"/>
    <property type="match status" value="1"/>
</dbReference>
<name>A0A840AXG6_9SPHN</name>
<evidence type="ECO:0000256" key="2">
    <source>
        <dbReference type="ARBA" id="ARBA00022643"/>
    </source>
</evidence>
<dbReference type="NCBIfam" id="TIGR00229">
    <property type="entry name" value="sensory_box"/>
    <property type="match status" value="1"/>
</dbReference>
<accession>A0A840AXG6</accession>
<evidence type="ECO:0000256" key="1">
    <source>
        <dbReference type="ARBA" id="ARBA00022630"/>
    </source>
</evidence>
<evidence type="ECO:0000259" key="5">
    <source>
        <dbReference type="PROSITE" id="PS50112"/>
    </source>
</evidence>
<dbReference type="GO" id="GO:0006355">
    <property type="term" value="P:regulation of DNA-templated transcription"/>
    <property type="evidence" value="ECO:0007669"/>
    <property type="project" value="InterPro"/>
</dbReference>
<keyword evidence="1" id="KW-0285">Flavoprotein</keyword>
<feature type="domain" description="HTH luxR-type" evidence="4">
    <location>
        <begin position="144"/>
        <end position="209"/>
    </location>
</feature>
<dbReference type="Gene3D" id="3.30.450.20">
    <property type="entry name" value="PAS domain"/>
    <property type="match status" value="1"/>
</dbReference>
<evidence type="ECO:0000256" key="3">
    <source>
        <dbReference type="ARBA" id="ARBA00022991"/>
    </source>
</evidence>
<dbReference type="GO" id="GO:0003677">
    <property type="term" value="F:DNA binding"/>
    <property type="evidence" value="ECO:0007669"/>
    <property type="project" value="InterPro"/>
</dbReference>
<dbReference type="Gene3D" id="1.10.10.10">
    <property type="entry name" value="Winged helix-like DNA-binding domain superfamily/Winged helix DNA-binding domain"/>
    <property type="match status" value="1"/>
</dbReference>
<dbReference type="InterPro" id="IPR036388">
    <property type="entry name" value="WH-like_DNA-bd_sf"/>
</dbReference>
<dbReference type="EMBL" id="JACIEA010000001">
    <property type="protein sequence ID" value="MBB3942233.1"/>
    <property type="molecule type" value="Genomic_DNA"/>
</dbReference>
<feature type="domain" description="PAS" evidence="5">
    <location>
        <begin position="36"/>
        <end position="86"/>
    </location>
</feature>
<keyword evidence="3" id="KW-0157">Chromophore</keyword>
<reference evidence="6 7" key="1">
    <citation type="submission" date="2020-08" db="EMBL/GenBank/DDBJ databases">
        <title>Genomic Encyclopedia of Type Strains, Phase IV (KMG-IV): sequencing the most valuable type-strain genomes for metagenomic binning, comparative biology and taxonomic classification.</title>
        <authorList>
            <person name="Goeker M."/>
        </authorList>
    </citation>
    <scope>NUCLEOTIDE SEQUENCE [LARGE SCALE GENOMIC DNA]</scope>
    <source>
        <strain evidence="6 7">DSM 29050</strain>
    </source>
</reference>
<proteinExistence type="predicted"/>
<dbReference type="PANTHER" id="PTHR47429">
    <property type="entry name" value="PROTEIN TWIN LOV 1"/>
    <property type="match status" value="1"/>
</dbReference>
<dbReference type="CDD" id="cd00130">
    <property type="entry name" value="PAS"/>
    <property type="match status" value="1"/>
</dbReference>
<dbReference type="SUPFAM" id="SSF46894">
    <property type="entry name" value="C-terminal effector domain of the bipartite response regulators"/>
    <property type="match status" value="1"/>
</dbReference>
<evidence type="ECO:0000313" key="7">
    <source>
        <dbReference type="Proteomes" id="UP000581447"/>
    </source>
</evidence>
<keyword evidence="7" id="KW-1185">Reference proteome</keyword>
<evidence type="ECO:0000259" key="4">
    <source>
        <dbReference type="PROSITE" id="PS50043"/>
    </source>
</evidence>
<organism evidence="6 7">
    <name type="scientific">Sphingorhabdus rigui</name>
    <dbReference type="NCBI Taxonomy" id="1282858"/>
    <lineage>
        <taxon>Bacteria</taxon>
        <taxon>Pseudomonadati</taxon>
        <taxon>Pseudomonadota</taxon>
        <taxon>Alphaproteobacteria</taxon>
        <taxon>Sphingomonadales</taxon>
        <taxon>Sphingomonadaceae</taxon>
        <taxon>Sphingorhabdus</taxon>
    </lineage>
</organism>
<evidence type="ECO:0008006" key="8">
    <source>
        <dbReference type="Google" id="ProtNLM"/>
    </source>
</evidence>
<comment type="caution">
    <text evidence="6">The sequence shown here is derived from an EMBL/GenBank/DDBJ whole genome shotgun (WGS) entry which is preliminary data.</text>
</comment>
<dbReference type="CDD" id="cd06170">
    <property type="entry name" value="LuxR_C_like"/>
    <property type="match status" value="1"/>
</dbReference>
<dbReference type="InterPro" id="IPR016032">
    <property type="entry name" value="Sig_transdc_resp-reg_C-effctor"/>
</dbReference>
<keyword evidence="2" id="KW-0288">FMN</keyword>
<dbReference type="Pfam" id="PF00196">
    <property type="entry name" value="GerE"/>
    <property type="match status" value="1"/>
</dbReference>
<dbReference type="PROSITE" id="PS50112">
    <property type="entry name" value="PAS"/>
    <property type="match status" value="1"/>
</dbReference>
<dbReference type="InterPro" id="IPR000014">
    <property type="entry name" value="PAS"/>
</dbReference>
<dbReference type="Pfam" id="PF13426">
    <property type="entry name" value="PAS_9"/>
    <property type="match status" value="1"/>
</dbReference>
<dbReference type="AlphaFoldDB" id="A0A840AXG6"/>
<protein>
    <recommendedName>
        <fullName evidence="8">Histidine kinase</fullName>
    </recommendedName>
</protein>
<dbReference type="SMART" id="SM00421">
    <property type="entry name" value="HTH_LUXR"/>
    <property type="match status" value="1"/>
</dbReference>
<sequence>MKTNLNPKPSRATRHPVLDSIRFSPIATVVSDPTKADNPLIAVNAAFCALTGYAEDEVIGRNCRFLRGPDTENGQTEKLRSAVYGKHPALAELINYRKDGTPFRNAVMIAPLFDNDGNLELFVGSQIEVLPEEESIGLVRQQQAAQIVDRLSPRQREILQQMARGFRTKQIAYRLSLSEKTVQMHRMLMFKKLSTSNAADAVRIAVEAGL</sequence>
<dbReference type="InterPro" id="IPR035965">
    <property type="entry name" value="PAS-like_dom_sf"/>
</dbReference>
<gene>
    <name evidence="6" type="ORF">GGR91_000455</name>
</gene>